<feature type="domain" description="Chitin-binding type-3" evidence="2">
    <location>
        <begin position="171"/>
        <end position="214"/>
    </location>
</feature>
<dbReference type="SMART" id="SM00495">
    <property type="entry name" value="ChtBD3"/>
    <property type="match status" value="2"/>
</dbReference>
<dbReference type="GO" id="GO:0005975">
    <property type="term" value="P:carbohydrate metabolic process"/>
    <property type="evidence" value="ECO:0007669"/>
    <property type="project" value="InterPro"/>
</dbReference>
<protein>
    <recommendedName>
        <fullName evidence="2">Chitin-binding type-3 domain-containing protein</fullName>
    </recommendedName>
</protein>
<dbReference type="GO" id="GO:0005576">
    <property type="term" value="C:extracellular region"/>
    <property type="evidence" value="ECO:0007669"/>
    <property type="project" value="InterPro"/>
</dbReference>
<feature type="domain" description="Chitin-binding type-3" evidence="2">
    <location>
        <begin position="122"/>
        <end position="164"/>
    </location>
</feature>
<dbReference type="EMBL" id="UINC01075994">
    <property type="protein sequence ID" value="SVC14735.1"/>
    <property type="molecule type" value="Genomic_DNA"/>
</dbReference>
<dbReference type="AlphaFoldDB" id="A0A382JST9"/>
<accession>A0A382JST9</accession>
<proteinExistence type="predicted"/>
<organism evidence="3">
    <name type="scientific">marine metagenome</name>
    <dbReference type="NCBI Taxonomy" id="408172"/>
    <lineage>
        <taxon>unclassified sequences</taxon>
        <taxon>metagenomes</taxon>
        <taxon>ecological metagenomes</taxon>
    </lineage>
</organism>
<sequence>MADFILGRLKFKWKGDWVTSTQYIIDDIVKYGGNTYVCIINHTSDALFYTDLDSNAYWSLHTESFAYDSSNTAWQATTAYKNNDVVRWGANLYLCNAHHTSAADWATNSAKFTLFVPGLEFEDSYDNTTQYQLGDVVTYGGYTYTAKQDTVGNLPTHTTYWDVLTTGFKVRGEYNAGTAYNPGNVVTRNGYVYVALVDTTGNSPTIQDTDPQSQTYNETITNSTYWELINTGFKFQGDWSGAATYYLGDVTKEGNSSYICVDEHTGDGSSTSPTKPPSAYWDTLAAGDTTIVMNTPGDIMIRTSTNQKLNVGAKGWKLRADEGQNFPIHWDPDDESYTWYVDYHKGS</sequence>
<dbReference type="SUPFAM" id="SSF51055">
    <property type="entry name" value="Carbohydrate binding domain"/>
    <property type="match status" value="3"/>
</dbReference>
<reference evidence="3" key="1">
    <citation type="submission" date="2018-05" db="EMBL/GenBank/DDBJ databases">
        <authorList>
            <person name="Lanie J.A."/>
            <person name="Ng W.-L."/>
            <person name="Kazmierczak K.M."/>
            <person name="Andrzejewski T.M."/>
            <person name="Davidsen T.M."/>
            <person name="Wayne K.J."/>
            <person name="Tettelin H."/>
            <person name="Glass J.I."/>
            <person name="Rusch D."/>
            <person name="Podicherti R."/>
            <person name="Tsui H.-C.T."/>
            <person name="Winkler M.E."/>
        </authorList>
    </citation>
    <scope>NUCLEOTIDE SEQUENCE</scope>
</reference>
<gene>
    <name evidence="3" type="ORF">METZ01_LOCUS267589</name>
</gene>
<dbReference type="Pfam" id="PF02839">
    <property type="entry name" value="CBM_5_12"/>
    <property type="match status" value="2"/>
</dbReference>
<evidence type="ECO:0000256" key="1">
    <source>
        <dbReference type="ARBA" id="ARBA00022801"/>
    </source>
</evidence>
<dbReference type="GO" id="GO:0030246">
    <property type="term" value="F:carbohydrate binding"/>
    <property type="evidence" value="ECO:0007669"/>
    <property type="project" value="InterPro"/>
</dbReference>
<dbReference type="InterPro" id="IPR036573">
    <property type="entry name" value="CBM_sf_5/12"/>
</dbReference>
<name>A0A382JST9_9ZZZZ</name>
<evidence type="ECO:0000259" key="2">
    <source>
        <dbReference type="SMART" id="SM00495"/>
    </source>
</evidence>
<evidence type="ECO:0000313" key="3">
    <source>
        <dbReference type="EMBL" id="SVC14735.1"/>
    </source>
</evidence>
<dbReference type="Gene3D" id="2.10.10.20">
    <property type="entry name" value="Carbohydrate-binding module superfamily 5/12"/>
    <property type="match status" value="5"/>
</dbReference>
<keyword evidence="1" id="KW-0378">Hydrolase</keyword>
<dbReference type="GO" id="GO:0004553">
    <property type="term" value="F:hydrolase activity, hydrolyzing O-glycosyl compounds"/>
    <property type="evidence" value="ECO:0007669"/>
    <property type="project" value="InterPro"/>
</dbReference>
<feature type="non-terminal residue" evidence="3">
    <location>
        <position position="347"/>
    </location>
</feature>
<dbReference type="InterPro" id="IPR003610">
    <property type="entry name" value="CBM5/12"/>
</dbReference>